<evidence type="ECO:0000313" key="4">
    <source>
        <dbReference type="Proteomes" id="UP000049495"/>
    </source>
</evidence>
<sequence>MEKFIAIAYNTTGLLVIQRNVYIQRTFFLAEMESKSNQGIVNRIHSERLQKLGGSQTLHSLNIMELQLYGDFLSFL</sequence>
<dbReference type="Proteomes" id="UP000049077">
    <property type="component" value="Unassembled WGS sequence"/>
</dbReference>
<evidence type="ECO:0000313" key="2">
    <source>
        <dbReference type="EMBL" id="CDT67454.1"/>
    </source>
</evidence>
<accession>A0A7Y4FFN0</accession>
<dbReference type="AlphaFoldDB" id="A0A7Y4FFN0"/>
<dbReference type="Proteomes" id="UP000049495">
    <property type="component" value="Unassembled WGS sequence"/>
</dbReference>
<name>A0A7Y4FFN0_9VIBR</name>
<dbReference type="EMBL" id="CCJX01000103">
    <property type="protein sequence ID" value="CDT37694.1"/>
    <property type="molecule type" value="Genomic_DNA"/>
</dbReference>
<comment type="caution">
    <text evidence="2">The sequence shown here is derived from an EMBL/GenBank/DDBJ whole genome shotgun (WGS) entry which is preliminary data.</text>
</comment>
<organism evidence="2 4">
    <name type="scientific">Vibrio crassostreae</name>
    <dbReference type="NCBI Taxonomy" id="246167"/>
    <lineage>
        <taxon>Bacteria</taxon>
        <taxon>Pseudomonadati</taxon>
        <taxon>Pseudomonadota</taxon>
        <taxon>Gammaproteobacteria</taxon>
        <taxon>Vibrionales</taxon>
        <taxon>Vibrionaceae</taxon>
        <taxon>Vibrio</taxon>
    </lineage>
</organism>
<keyword evidence="3" id="KW-1185">Reference proteome</keyword>
<dbReference type="OrthoDB" id="5893819at2"/>
<dbReference type="EMBL" id="CCJV01000141">
    <property type="protein sequence ID" value="CDT67454.1"/>
    <property type="molecule type" value="Genomic_DNA"/>
</dbReference>
<reference evidence="4" key="2">
    <citation type="submission" date="2014-06" db="EMBL/GenBank/DDBJ databases">
        <authorList>
            <person name="Le Roux Frederique"/>
        </authorList>
    </citation>
    <scope>NUCLEOTIDE SEQUENCE [LARGE SCALE GENOMIC DNA]</scope>
    <source>
        <strain evidence="4">J5-5</strain>
    </source>
</reference>
<evidence type="ECO:0000313" key="1">
    <source>
        <dbReference type="EMBL" id="CDT37694.1"/>
    </source>
</evidence>
<protein>
    <submittedName>
        <fullName evidence="2">Uncharacterized protein</fullName>
    </submittedName>
</protein>
<reference evidence="2 3" key="1">
    <citation type="submission" date="2014-06" db="EMBL/GenBank/DDBJ databases">
        <authorList>
            <person name="Le Roux F."/>
        </authorList>
    </citation>
    <scope>NUCLEOTIDE SEQUENCE</scope>
    <source>
        <strain evidence="1 3">J5-4</strain>
        <strain evidence="2">J5-5</strain>
    </source>
</reference>
<gene>
    <name evidence="1" type="ORF">VCR4J5_200552</name>
    <name evidence="2" type="ORF">VCR5J5_770017</name>
</gene>
<proteinExistence type="predicted"/>
<evidence type="ECO:0000313" key="3">
    <source>
        <dbReference type="Proteomes" id="UP000049077"/>
    </source>
</evidence>